<protein>
    <submittedName>
        <fullName evidence="3">Cyclic nucleotide-gated ion channel 1</fullName>
    </submittedName>
</protein>
<reference evidence="3" key="3">
    <citation type="submission" date="2023-07" db="EMBL/GenBank/DDBJ databases">
        <title>An improved reference 1 genome and first organelle genomes of Quercus suber.</title>
        <authorList>
            <consortium name="Genosuber Consortium"/>
            <person name="Usie A."/>
            <person name="Serra O."/>
            <person name="Barros P."/>
        </authorList>
    </citation>
    <scope>NUCLEOTIDE SEQUENCE</scope>
    <source>
        <strain evidence="3">HL8</strain>
        <tissue evidence="3">Leaves</tissue>
    </source>
</reference>
<dbReference type="Gene3D" id="2.60.120.10">
    <property type="entry name" value="Jelly Rolls"/>
    <property type="match status" value="1"/>
</dbReference>
<sequence>MQWIATKSVKNWDKVRKKMKSSKRQKQQKIMRSWISQRGFDSTIKSEIMRNIDQRFEEDEDVYVENLIPDLPPDLQNNVKRHLCLNLLKNVKFIKDNGLAAKHEQLLLKICDSLKPKFYKEHCYIVQEGDPIDAGTVWTCTSSSNGGEELLEWVMKHHSADKNNLSKLPIYPKTLRTHTKSCCSSFLMDCENGNGRIRAFTFLVISHLQTISNYWPRYAPMQAVIVNIISVISK</sequence>
<dbReference type="SUPFAM" id="SSF51206">
    <property type="entry name" value="cAMP-binding domain-like"/>
    <property type="match status" value="1"/>
</dbReference>
<organism evidence="3">
    <name type="scientific">Quercus suber</name>
    <name type="common">Cork oak</name>
    <dbReference type="NCBI Taxonomy" id="58331"/>
    <lineage>
        <taxon>Eukaryota</taxon>
        <taxon>Viridiplantae</taxon>
        <taxon>Streptophyta</taxon>
        <taxon>Embryophyta</taxon>
        <taxon>Tracheophyta</taxon>
        <taxon>Spermatophyta</taxon>
        <taxon>Magnoliopsida</taxon>
        <taxon>eudicotyledons</taxon>
        <taxon>Gunneridae</taxon>
        <taxon>Pentapetalae</taxon>
        <taxon>rosids</taxon>
        <taxon>fabids</taxon>
        <taxon>Fagales</taxon>
        <taxon>Fagaceae</taxon>
        <taxon>Quercus</taxon>
    </lineage>
</organism>
<dbReference type="PANTHER" id="PTHR45651:SF68">
    <property type="entry name" value="ION TRANSPORT DOMAIN-CONTAINING PROTEIN"/>
    <property type="match status" value="1"/>
</dbReference>
<proteinExistence type="predicted"/>
<dbReference type="InterPro" id="IPR018490">
    <property type="entry name" value="cNMP-bd_dom_sf"/>
</dbReference>
<keyword evidence="1" id="KW-0813">Transport</keyword>
<evidence type="ECO:0000256" key="1">
    <source>
        <dbReference type="ARBA" id="ARBA00023286"/>
    </source>
</evidence>
<reference evidence="3" key="2">
    <citation type="journal article" date="2018" name="Sci. Data">
        <title>The draft genome sequence of cork oak.</title>
        <authorList>
            <person name="Ramos A.M."/>
            <person name="Usie A."/>
            <person name="Barbosa P."/>
            <person name="Barros P.M."/>
            <person name="Capote T."/>
            <person name="Chaves I."/>
            <person name="Simoes F."/>
            <person name="Abreu I."/>
            <person name="Carrasquinho I."/>
            <person name="Faro C."/>
            <person name="Guimaraes J.B."/>
            <person name="Mendonca D."/>
            <person name="Nobrega F."/>
            <person name="Rodrigues L."/>
            <person name="Saibo N.J.M."/>
            <person name="Varela M.C."/>
            <person name="Egas C."/>
            <person name="Matos J."/>
            <person name="Miguel C.M."/>
            <person name="Oliveira M.M."/>
            <person name="Ricardo C.P."/>
            <person name="Goncalves S."/>
        </authorList>
    </citation>
    <scope>NUCLEOTIDE SEQUENCE [LARGE SCALE GENOMIC DNA]</scope>
    <source>
        <strain evidence="3">HL8</strain>
    </source>
</reference>
<dbReference type="AlphaFoldDB" id="A0AAW0M6N3"/>
<keyword evidence="1" id="KW-1071">Ligand-gated ion channel</keyword>
<dbReference type="EMBL" id="PKMF04000012">
    <property type="protein sequence ID" value="KAK7859503.1"/>
    <property type="molecule type" value="Genomic_DNA"/>
</dbReference>
<dbReference type="GO" id="GO:0016020">
    <property type="term" value="C:membrane"/>
    <property type="evidence" value="ECO:0007669"/>
    <property type="project" value="UniProtKB-SubCell"/>
</dbReference>
<dbReference type="InterPro" id="IPR014710">
    <property type="entry name" value="RmlC-like_jellyroll"/>
</dbReference>
<dbReference type="PANTHER" id="PTHR45651">
    <property type="entry name" value="CYCLIC NUCLEOTIDE-GATED ION CHANNEL 15-RELATED-RELATED"/>
    <property type="match status" value="1"/>
</dbReference>
<keyword evidence="1" id="KW-0406">Ion transport</keyword>
<accession>A0AAW0M6N3</accession>
<gene>
    <name evidence="3" type="primary">CNGC1_16</name>
    <name evidence="3" type="ORF">CFP56_006008</name>
</gene>
<reference evidence="3" key="1">
    <citation type="submission" date="2017-12" db="EMBL/GenBank/DDBJ databases">
        <authorList>
            <person name="Barbosa P."/>
            <person name="Usie A."/>
            <person name="Ramos A.M."/>
        </authorList>
    </citation>
    <scope>NUCLEOTIDE SEQUENCE</scope>
    <source>
        <strain evidence="3">HL8</strain>
        <tissue evidence="3">Leaves</tissue>
    </source>
</reference>
<comment type="caution">
    <text evidence="3">The sequence shown here is derived from an EMBL/GenBank/DDBJ whole genome shotgun (WGS) entry which is preliminary data.</text>
</comment>
<dbReference type="GO" id="GO:0034220">
    <property type="term" value="P:monoatomic ion transmembrane transport"/>
    <property type="evidence" value="ECO:0007669"/>
    <property type="project" value="UniProtKB-KW"/>
</dbReference>
<name>A0AAW0M6N3_QUESU</name>
<evidence type="ECO:0000256" key="2">
    <source>
        <dbReference type="ARBA" id="ARBA00023303"/>
    </source>
</evidence>
<evidence type="ECO:0000313" key="3">
    <source>
        <dbReference type="EMBL" id="KAK7859503.1"/>
    </source>
</evidence>
<keyword evidence="2" id="KW-0407">Ion channel</keyword>